<evidence type="ECO:0000256" key="1">
    <source>
        <dbReference type="SAM" id="Coils"/>
    </source>
</evidence>
<dbReference type="InterPro" id="IPR000160">
    <property type="entry name" value="GGDEF_dom"/>
</dbReference>
<evidence type="ECO:0000259" key="4">
    <source>
        <dbReference type="PROSITE" id="PS50113"/>
    </source>
</evidence>
<dbReference type="InterPro" id="IPR035965">
    <property type="entry name" value="PAS-like_dom_sf"/>
</dbReference>
<keyword evidence="2" id="KW-0472">Membrane</keyword>
<dbReference type="PROSITE" id="PS50113">
    <property type="entry name" value="PAC"/>
    <property type="match status" value="1"/>
</dbReference>
<dbReference type="PROSITE" id="PS50887">
    <property type="entry name" value="GGDEF"/>
    <property type="match status" value="1"/>
</dbReference>
<feature type="domain" description="PAS" evidence="3">
    <location>
        <begin position="245"/>
        <end position="285"/>
    </location>
</feature>
<organism evidence="8">
    <name type="scientific">hydrothermal vent metagenome</name>
    <dbReference type="NCBI Taxonomy" id="652676"/>
    <lineage>
        <taxon>unclassified sequences</taxon>
        <taxon>metagenomes</taxon>
        <taxon>ecological metagenomes</taxon>
    </lineage>
</organism>
<dbReference type="InterPro" id="IPR043128">
    <property type="entry name" value="Rev_trsase/Diguanyl_cyclase"/>
</dbReference>
<dbReference type="Gene3D" id="3.30.70.270">
    <property type="match status" value="1"/>
</dbReference>
<dbReference type="Pfam" id="PF17152">
    <property type="entry name" value="CHASE8"/>
    <property type="match status" value="1"/>
</dbReference>
<evidence type="ECO:0000259" key="7">
    <source>
        <dbReference type="PROSITE" id="PS50887"/>
    </source>
</evidence>
<gene>
    <name evidence="8" type="ORF">MNBD_GAMMA21-2803</name>
</gene>
<feature type="transmembrane region" description="Helical" evidence="2">
    <location>
        <begin position="160"/>
        <end position="182"/>
    </location>
</feature>
<reference evidence="8" key="1">
    <citation type="submission" date="2018-06" db="EMBL/GenBank/DDBJ databases">
        <authorList>
            <person name="Zhirakovskaya E."/>
        </authorList>
    </citation>
    <scope>NUCLEOTIDE SEQUENCE</scope>
</reference>
<sequence length="803" mass="90339">MANPNIKSSFKYKLLKEFRWAIIVGLAIIFVVISLIQYKGDEQGQVNDIEVLGNIFGNRSVAALVFKDVESAKKNLSSARFHHAIDLICLFSESGELFAEYEVHSSKHICSPWQAGPGREKTGVATTFDSVSISRSITDRGEIVGHIVIYSNKRGIYNSILKFGLTLLVIFLLLWIIVTYMAKRTLTKLMIPLEELSSTAKDIAYHQLYETRAVKQSEDEIGELVEVFNQMLDSIAEENKALTESEARFRTLTDSSPVGIFQKDINGRMLYANDRWFDITGLNHQAFDNFSSYILDTYKRQYENVWKNIAERSGTLINEFGYKNPNSNVTQAFMEYVSGLYDIEGNAVGYIGTLLEVTELKNAQLELEKLAFYDPLTNLPNRRFFRDHLNYIVADAKRSEAELGILMLDLDNFKKVNDSLGHDTGDSLLKIIAERMQAVLPEACVVSRMGGDEFLFLILDTNADKIAILGQKILDTVIEPIDISGHIFEISGSIGAAVYPEDGVTSHDLIKNADMALYSAKDKGRNQVNFYSKELDQLIKENLRLEGKLLNAINNNQLEVYLQPFYSSRENKLVWAEALLRWQDEDEGFIPPSRFIPLAESMGVIHRLGRYVIEQVCYHLSTNGSRLSKVGINGISINLSALEFFSPNFLPEVRKILKDTGVDPVQIDFEITESIVMGDTETAIEVMQALRDLGCSLSIDDFGTGYSSLSYLKRFPITTLKIDQSFVRDIPNDKNDIEICTAIIAMAHKLGLQVVAEGVETAAQRDFLIEQGCELLQGYFFARPESIEKVIKRGDDGTLRVVS</sequence>
<dbReference type="InterPro" id="IPR001633">
    <property type="entry name" value="EAL_dom"/>
</dbReference>
<dbReference type="CDD" id="cd01949">
    <property type="entry name" value="GGDEF"/>
    <property type="match status" value="1"/>
</dbReference>
<dbReference type="PROSITE" id="PS50885">
    <property type="entry name" value="HAMP"/>
    <property type="match status" value="1"/>
</dbReference>
<accession>A0A3B0ZWM1</accession>
<dbReference type="SMART" id="SM00304">
    <property type="entry name" value="HAMP"/>
    <property type="match status" value="1"/>
</dbReference>
<dbReference type="Pfam" id="PF13188">
    <property type="entry name" value="PAS_8"/>
    <property type="match status" value="1"/>
</dbReference>
<dbReference type="CDD" id="cd01948">
    <property type="entry name" value="EAL"/>
    <property type="match status" value="1"/>
</dbReference>
<dbReference type="Gene3D" id="3.30.450.20">
    <property type="entry name" value="PAS domain"/>
    <property type="match status" value="1"/>
</dbReference>
<dbReference type="SUPFAM" id="SSF55785">
    <property type="entry name" value="PYP-like sensor domain (PAS domain)"/>
    <property type="match status" value="1"/>
</dbReference>
<dbReference type="SUPFAM" id="SSF141868">
    <property type="entry name" value="EAL domain-like"/>
    <property type="match status" value="1"/>
</dbReference>
<feature type="domain" description="PAC" evidence="4">
    <location>
        <begin position="316"/>
        <end position="369"/>
    </location>
</feature>
<dbReference type="InterPro" id="IPR035919">
    <property type="entry name" value="EAL_sf"/>
</dbReference>
<evidence type="ECO:0000313" key="8">
    <source>
        <dbReference type="EMBL" id="VAW91822.1"/>
    </source>
</evidence>
<evidence type="ECO:0000259" key="3">
    <source>
        <dbReference type="PROSITE" id="PS50112"/>
    </source>
</evidence>
<dbReference type="NCBIfam" id="TIGR00229">
    <property type="entry name" value="sensory_box"/>
    <property type="match status" value="1"/>
</dbReference>
<dbReference type="SMART" id="SM00052">
    <property type="entry name" value="EAL"/>
    <property type="match status" value="1"/>
</dbReference>
<dbReference type="Gene3D" id="6.10.340.10">
    <property type="match status" value="1"/>
</dbReference>
<dbReference type="SUPFAM" id="SSF158472">
    <property type="entry name" value="HAMP domain-like"/>
    <property type="match status" value="1"/>
</dbReference>
<feature type="coiled-coil region" evidence="1">
    <location>
        <begin position="521"/>
        <end position="555"/>
    </location>
</feature>
<feature type="domain" description="HAMP" evidence="6">
    <location>
        <begin position="187"/>
        <end position="240"/>
    </location>
</feature>
<dbReference type="Pfam" id="PF00990">
    <property type="entry name" value="GGDEF"/>
    <property type="match status" value="1"/>
</dbReference>
<dbReference type="AlphaFoldDB" id="A0A3B0ZWM1"/>
<dbReference type="InterPro" id="IPR000700">
    <property type="entry name" value="PAS-assoc_C"/>
</dbReference>
<dbReference type="NCBIfam" id="TIGR00254">
    <property type="entry name" value="GGDEF"/>
    <property type="match status" value="1"/>
</dbReference>
<dbReference type="FunFam" id="3.30.70.270:FF:000001">
    <property type="entry name" value="Diguanylate cyclase domain protein"/>
    <property type="match status" value="1"/>
</dbReference>
<dbReference type="InterPro" id="IPR033417">
    <property type="entry name" value="CHASE8"/>
</dbReference>
<evidence type="ECO:0000259" key="6">
    <source>
        <dbReference type="PROSITE" id="PS50885"/>
    </source>
</evidence>
<dbReference type="InterPro" id="IPR029787">
    <property type="entry name" value="Nucleotide_cyclase"/>
</dbReference>
<dbReference type="GO" id="GO:0016020">
    <property type="term" value="C:membrane"/>
    <property type="evidence" value="ECO:0007669"/>
    <property type="project" value="InterPro"/>
</dbReference>
<feature type="domain" description="GGDEF" evidence="7">
    <location>
        <begin position="401"/>
        <end position="533"/>
    </location>
</feature>
<dbReference type="EMBL" id="UOFR01000013">
    <property type="protein sequence ID" value="VAW91822.1"/>
    <property type="molecule type" value="Genomic_DNA"/>
</dbReference>
<feature type="transmembrane region" description="Helical" evidence="2">
    <location>
        <begin position="20"/>
        <end position="38"/>
    </location>
</feature>
<dbReference type="InterPro" id="IPR003660">
    <property type="entry name" value="HAMP_dom"/>
</dbReference>
<keyword evidence="1" id="KW-0175">Coiled coil</keyword>
<dbReference type="SUPFAM" id="SSF55073">
    <property type="entry name" value="Nucleotide cyclase"/>
    <property type="match status" value="1"/>
</dbReference>
<dbReference type="CDD" id="cd06225">
    <property type="entry name" value="HAMP"/>
    <property type="match status" value="1"/>
</dbReference>
<dbReference type="PANTHER" id="PTHR44757:SF2">
    <property type="entry name" value="BIOFILM ARCHITECTURE MAINTENANCE PROTEIN MBAA"/>
    <property type="match status" value="1"/>
</dbReference>
<dbReference type="Pfam" id="PF00563">
    <property type="entry name" value="EAL"/>
    <property type="match status" value="1"/>
</dbReference>
<dbReference type="GO" id="GO:0007165">
    <property type="term" value="P:signal transduction"/>
    <property type="evidence" value="ECO:0007669"/>
    <property type="project" value="InterPro"/>
</dbReference>
<dbReference type="PANTHER" id="PTHR44757">
    <property type="entry name" value="DIGUANYLATE CYCLASE DGCP"/>
    <property type="match status" value="1"/>
</dbReference>
<dbReference type="SMART" id="SM00267">
    <property type="entry name" value="GGDEF"/>
    <property type="match status" value="1"/>
</dbReference>
<dbReference type="Pfam" id="PF00672">
    <property type="entry name" value="HAMP"/>
    <property type="match status" value="1"/>
</dbReference>
<evidence type="ECO:0000259" key="5">
    <source>
        <dbReference type="PROSITE" id="PS50883"/>
    </source>
</evidence>
<keyword evidence="2" id="KW-0812">Transmembrane</keyword>
<dbReference type="PROSITE" id="PS50112">
    <property type="entry name" value="PAS"/>
    <property type="match status" value="1"/>
</dbReference>
<proteinExistence type="predicted"/>
<protein>
    <submittedName>
        <fullName evidence="8">Diguanylate cyclase/phosphodiesterase (GGDEF &amp; EAL domains) with PAS/PAC sensor(S)</fullName>
    </submittedName>
</protein>
<dbReference type="InterPro" id="IPR000014">
    <property type="entry name" value="PAS"/>
</dbReference>
<feature type="domain" description="EAL" evidence="5">
    <location>
        <begin position="542"/>
        <end position="798"/>
    </location>
</feature>
<evidence type="ECO:0000256" key="2">
    <source>
        <dbReference type="SAM" id="Phobius"/>
    </source>
</evidence>
<dbReference type="InterPro" id="IPR052155">
    <property type="entry name" value="Biofilm_reg_signaling"/>
</dbReference>
<keyword evidence="2" id="KW-1133">Transmembrane helix</keyword>
<name>A0A3B0ZWM1_9ZZZZ</name>
<dbReference type="Gene3D" id="3.20.20.450">
    <property type="entry name" value="EAL domain"/>
    <property type="match status" value="1"/>
</dbReference>
<dbReference type="PROSITE" id="PS50883">
    <property type="entry name" value="EAL"/>
    <property type="match status" value="1"/>
</dbReference>
<dbReference type="SMART" id="SM00091">
    <property type="entry name" value="PAS"/>
    <property type="match status" value="1"/>
</dbReference>